<dbReference type="RefSeq" id="WP_104914574.1">
    <property type="nucleotide sequence ID" value="NZ_CP026847.1"/>
</dbReference>
<evidence type="ECO:0000313" key="1">
    <source>
        <dbReference type="EMBL" id="QNT64428.1"/>
    </source>
</evidence>
<proteinExistence type="predicted"/>
<sequence>MKETKNIVFTTAELSEMIIEMEKKLGVPSVFQEVDTLIKSKISSTSFNQLKKNFGVINRKKLNLKTNGIPASLYYLIALITMNSLEADRKVSNNDDPEYQDLGGLVELLKGTHILEYSEDKKADVNKMASALRNNSIKYISNLINGSNILNFYYKFINEFPIPDSLNDNIKINSEKESRIIQLKYLNFVHLIFLYPDLLNYQSLTGPSFIYRDLPLSIKSAILFCDLDKYPVNWPSHYEGATQIKKAFAYIRNHEPLGIMCKITIKHLPNFKNRNSKTTTKLSEIFNQLQFKDKNDNLSDILYKSNFNDFILNNYHNPSLSYKDIAELITTIIPATHKATNISNLKDEYPGTITIKNPENIINLMPKNISKELDDYIFKNFDVSYGNSINPETVPFSPLDIWAHSDSYKDIINIRGKYNLERFINLSNSLNDNESIEKLFYLLRIVSPNDLANVVNAISLDKLKNSHDSKDAFTLLKEIK</sequence>
<protein>
    <submittedName>
        <fullName evidence="1">Uncharacterized protein</fullName>
    </submittedName>
</protein>
<accession>A0A7H1MLU2</accession>
<organism evidence="1 2">
    <name type="scientific">Weissella koreensis</name>
    <dbReference type="NCBI Taxonomy" id="165096"/>
    <lineage>
        <taxon>Bacteria</taxon>
        <taxon>Bacillati</taxon>
        <taxon>Bacillota</taxon>
        <taxon>Bacilli</taxon>
        <taxon>Lactobacillales</taxon>
        <taxon>Lactobacillaceae</taxon>
        <taxon>Weissella</taxon>
    </lineage>
</organism>
<name>A0A7H1MLU2_9LACO</name>
<dbReference type="EMBL" id="CP043431">
    <property type="protein sequence ID" value="QNT64428.1"/>
    <property type="molecule type" value="Genomic_DNA"/>
</dbReference>
<evidence type="ECO:0000313" key="2">
    <source>
        <dbReference type="Proteomes" id="UP000516446"/>
    </source>
</evidence>
<dbReference type="AlphaFoldDB" id="A0A7H1MLU2"/>
<reference evidence="1 2" key="1">
    <citation type="submission" date="2019-08" db="EMBL/GenBank/DDBJ databases">
        <authorList>
            <person name="Chang H.C."/>
            <person name="Mun S.Y."/>
        </authorList>
    </citation>
    <scope>NUCLEOTIDE SEQUENCE [LARGE SCALE GENOMIC DNA]</scope>
    <source>
        <strain evidence="1 2">SK</strain>
    </source>
</reference>
<dbReference type="Proteomes" id="UP000516446">
    <property type="component" value="Chromosome"/>
</dbReference>
<gene>
    <name evidence="1" type="ORF">FY536_03620</name>
</gene>
<keyword evidence="2" id="KW-1185">Reference proteome</keyword>